<reference evidence="2 3" key="1">
    <citation type="submission" date="2019-05" db="EMBL/GenBank/DDBJ databases">
        <title>Emergence of the Ug99 lineage of the wheat stem rust pathogen through somatic hybridization.</title>
        <authorList>
            <person name="Li F."/>
            <person name="Upadhyaya N.M."/>
            <person name="Sperschneider J."/>
            <person name="Matny O."/>
            <person name="Nguyen-Phuc H."/>
            <person name="Mago R."/>
            <person name="Raley C."/>
            <person name="Miller M.E."/>
            <person name="Silverstein K.A.T."/>
            <person name="Henningsen E."/>
            <person name="Hirsch C.D."/>
            <person name="Visser B."/>
            <person name="Pretorius Z.A."/>
            <person name="Steffenson B.J."/>
            <person name="Schwessinger B."/>
            <person name="Dodds P.N."/>
            <person name="Figueroa M."/>
        </authorList>
    </citation>
    <scope>NUCLEOTIDE SEQUENCE [LARGE SCALE GENOMIC DNA]</scope>
    <source>
        <strain evidence="2 3">Ug99</strain>
    </source>
</reference>
<protein>
    <submittedName>
        <fullName evidence="2">Uncharacterized protein</fullName>
    </submittedName>
</protein>
<dbReference type="Proteomes" id="UP000325313">
    <property type="component" value="Unassembled WGS sequence"/>
</dbReference>
<accession>A0A5B0RBE6</accession>
<organism evidence="2 3">
    <name type="scientific">Puccinia graminis f. sp. tritici</name>
    <dbReference type="NCBI Taxonomy" id="56615"/>
    <lineage>
        <taxon>Eukaryota</taxon>
        <taxon>Fungi</taxon>
        <taxon>Dikarya</taxon>
        <taxon>Basidiomycota</taxon>
        <taxon>Pucciniomycotina</taxon>
        <taxon>Pucciniomycetes</taxon>
        <taxon>Pucciniales</taxon>
        <taxon>Pucciniaceae</taxon>
        <taxon>Puccinia</taxon>
    </lineage>
</organism>
<evidence type="ECO:0000256" key="1">
    <source>
        <dbReference type="SAM" id="MobiDB-lite"/>
    </source>
</evidence>
<dbReference type="AlphaFoldDB" id="A0A5B0RBE6"/>
<evidence type="ECO:0000313" key="3">
    <source>
        <dbReference type="Proteomes" id="UP000325313"/>
    </source>
</evidence>
<evidence type="ECO:0000313" key="2">
    <source>
        <dbReference type="EMBL" id="KAA1122990.1"/>
    </source>
</evidence>
<gene>
    <name evidence="2" type="ORF">PGTUg99_015147</name>
</gene>
<name>A0A5B0RBE6_PUCGR</name>
<dbReference type="EMBL" id="VDEP01000213">
    <property type="protein sequence ID" value="KAA1122990.1"/>
    <property type="molecule type" value="Genomic_DNA"/>
</dbReference>
<feature type="compositionally biased region" description="Basic and acidic residues" evidence="1">
    <location>
        <begin position="8"/>
        <end position="18"/>
    </location>
</feature>
<comment type="caution">
    <text evidence="2">The sequence shown here is derived from an EMBL/GenBank/DDBJ whole genome shotgun (WGS) entry which is preliminary data.</text>
</comment>
<proteinExistence type="predicted"/>
<feature type="region of interest" description="Disordered" evidence="1">
    <location>
        <begin position="1"/>
        <end position="38"/>
    </location>
</feature>
<sequence length="99" mass="11217">MDVQSETRPSRLTDGSERRRSRLASRSLSKKGDEGRLDGTGAWKIVEQIIEMGWVASGLPSQRTNPQQNHPDEPRYCFFTMIRTVTAHTTIGSRWTLLA</sequence>